<dbReference type="EMBL" id="MNCJ02000324">
    <property type="protein sequence ID" value="KAF5792486.1"/>
    <property type="molecule type" value="Genomic_DNA"/>
</dbReference>
<organism evidence="2 3">
    <name type="scientific">Helianthus annuus</name>
    <name type="common">Common sunflower</name>
    <dbReference type="NCBI Taxonomy" id="4232"/>
    <lineage>
        <taxon>Eukaryota</taxon>
        <taxon>Viridiplantae</taxon>
        <taxon>Streptophyta</taxon>
        <taxon>Embryophyta</taxon>
        <taxon>Tracheophyta</taxon>
        <taxon>Spermatophyta</taxon>
        <taxon>Magnoliopsida</taxon>
        <taxon>eudicotyledons</taxon>
        <taxon>Gunneridae</taxon>
        <taxon>Pentapetalae</taxon>
        <taxon>asterids</taxon>
        <taxon>campanulids</taxon>
        <taxon>Asterales</taxon>
        <taxon>Asteraceae</taxon>
        <taxon>Asteroideae</taxon>
        <taxon>Heliantheae alliance</taxon>
        <taxon>Heliantheae</taxon>
        <taxon>Helianthus</taxon>
    </lineage>
</organism>
<keyword evidence="1" id="KW-1133">Transmembrane helix</keyword>
<protein>
    <submittedName>
        <fullName evidence="2">Uncharacterized protein</fullName>
    </submittedName>
</protein>
<comment type="caution">
    <text evidence="2">The sequence shown here is derived from an EMBL/GenBank/DDBJ whole genome shotgun (WGS) entry which is preliminary data.</text>
</comment>
<dbReference type="Proteomes" id="UP000215914">
    <property type="component" value="Unassembled WGS sequence"/>
</dbReference>
<name>A0A9K3NA01_HELAN</name>
<gene>
    <name evidence="2" type="ORF">HanXRQr2_Chr09g0406541</name>
</gene>
<reference evidence="2" key="1">
    <citation type="journal article" date="2017" name="Nature">
        <title>The sunflower genome provides insights into oil metabolism, flowering and Asterid evolution.</title>
        <authorList>
            <person name="Badouin H."/>
            <person name="Gouzy J."/>
            <person name="Grassa C.J."/>
            <person name="Murat F."/>
            <person name="Staton S.E."/>
            <person name="Cottret L."/>
            <person name="Lelandais-Briere C."/>
            <person name="Owens G.L."/>
            <person name="Carrere S."/>
            <person name="Mayjonade B."/>
            <person name="Legrand L."/>
            <person name="Gill N."/>
            <person name="Kane N.C."/>
            <person name="Bowers J.E."/>
            <person name="Hubner S."/>
            <person name="Bellec A."/>
            <person name="Berard A."/>
            <person name="Berges H."/>
            <person name="Blanchet N."/>
            <person name="Boniface M.C."/>
            <person name="Brunel D."/>
            <person name="Catrice O."/>
            <person name="Chaidir N."/>
            <person name="Claudel C."/>
            <person name="Donnadieu C."/>
            <person name="Faraut T."/>
            <person name="Fievet G."/>
            <person name="Helmstetter N."/>
            <person name="King M."/>
            <person name="Knapp S.J."/>
            <person name="Lai Z."/>
            <person name="Le Paslier M.C."/>
            <person name="Lippi Y."/>
            <person name="Lorenzon L."/>
            <person name="Mandel J.R."/>
            <person name="Marage G."/>
            <person name="Marchand G."/>
            <person name="Marquand E."/>
            <person name="Bret-Mestries E."/>
            <person name="Morien E."/>
            <person name="Nambeesan S."/>
            <person name="Nguyen T."/>
            <person name="Pegot-Espagnet P."/>
            <person name="Pouilly N."/>
            <person name="Raftis F."/>
            <person name="Sallet E."/>
            <person name="Schiex T."/>
            <person name="Thomas J."/>
            <person name="Vandecasteele C."/>
            <person name="Vares D."/>
            <person name="Vear F."/>
            <person name="Vautrin S."/>
            <person name="Crespi M."/>
            <person name="Mangin B."/>
            <person name="Burke J.M."/>
            <person name="Salse J."/>
            <person name="Munos S."/>
            <person name="Vincourt P."/>
            <person name="Rieseberg L.H."/>
            <person name="Langlade N.B."/>
        </authorList>
    </citation>
    <scope>NUCLEOTIDE SEQUENCE</scope>
    <source>
        <tissue evidence="2">Leaves</tissue>
    </source>
</reference>
<feature type="transmembrane region" description="Helical" evidence="1">
    <location>
        <begin position="36"/>
        <end position="56"/>
    </location>
</feature>
<proteinExistence type="predicted"/>
<evidence type="ECO:0000313" key="3">
    <source>
        <dbReference type="Proteomes" id="UP000215914"/>
    </source>
</evidence>
<keyword evidence="3" id="KW-1185">Reference proteome</keyword>
<reference evidence="2" key="2">
    <citation type="submission" date="2020-06" db="EMBL/GenBank/DDBJ databases">
        <title>Helianthus annuus Genome sequencing and assembly Release 2.</title>
        <authorList>
            <person name="Gouzy J."/>
            <person name="Langlade N."/>
            <person name="Munos S."/>
        </authorList>
    </citation>
    <scope>NUCLEOTIDE SEQUENCE</scope>
    <source>
        <tissue evidence="2">Leaves</tissue>
    </source>
</reference>
<feature type="transmembrane region" description="Helical" evidence="1">
    <location>
        <begin position="6"/>
        <end position="24"/>
    </location>
</feature>
<dbReference type="AlphaFoldDB" id="A0A9K3NA01"/>
<evidence type="ECO:0000313" key="2">
    <source>
        <dbReference type="EMBL" id="KAF5792486.1"/>
    </source>
</evidence>
<dbReference type="Gramene" id="mRNA:HanXRQr2_Chr09g0406541">
    <property type="protein sequence ID" value="CDS:HanXRQr2_Chr09g0406541.1"/>
    <property type="gene ID" value="HanXRQr2_Chr09g0406541"/>
</dbReference>
<keyword evidence="1" id="KW-0812">Transmembrane</keyword>
<accession>A0A9K3NA01</accession>
<keyword evidence="1" id="KW-0472">Membrane</keyword>
<sequence>MLVKIIQVVVVVVVVVVVLVVVCVEERQNKFQGNALIVALLFGSLILVEVMVMLFLGDKDPKNWIQNIPMGRQLLRNLLYGLKGRI</sequence>
<evidence type="ECO:0000256" key="1">
    <source>
        <dbReference type="SAM" id="Phobius"/>
    </source>
</evidence>